<organism evidence="1 2">
    <name type="scientific">Spirosoma linguale (strain ATCC 33905 / DSM 74 / LMG 10896 / Claus 1)</name>
    <dbReference type="NCBI Taxonomy" id="504472"/>
    <lineage>
        <taxon>Bacteria</taxon>
        <taxon>Pseudomonadati</taxon>
        <taxon>Bacteroidota</taxon>
        <taxon>Cytophagia</taxon>
        <taxon>Cytophagales</taxon>
        <taxon>Cytophagaceae</taxon>
        <taxon>Spirosoma</taxon>
    </lineage>
</organism>
<gene>
    <name evidence="1" type="ordered locus">Slin_6262</name>
</gene>
<dbReference type="Pfam" id="PF20126">
    <property type="entry name" value="TumE"/>
    <property type="match status" value="1"/>
</dbReference>
<dbReference type="eggNOG" id="ENOG50337GF">
    <property type="taxonomic scope" value="Bacteria"/>
</dbReference>
<protein>
    <submittedName>
        <fullName evidence="1">Uncharacterized protein</fullName>
    </submittedName>
</protein>
<sequence>MATSDQQIDVVLDLFNHLIQDRRVLTNRHDNQISEYKARLTLTDGSLLEFSEINVLGIQKRKYAFQWMTASFDLLMRWDNALHHRHISTFPHHKHVGDELTIEPSEEMFLEDVLALIDNQLLRQ</sequence>
<name>D2QTT9_SPILD</name>
<keyword evidence="2" id="KW-1185">Reference proteome</keyword>
<dbReference type="HOGENOM" id="CLU_159819_1_0_10"/>
<dbReference type="InterPro" id="IPR045397">
    <property type="entry name" value="TumE-like"/>
</dbReference>
<accession>D2QTT9</accession>
<dbReference type="EMBL" id="CP001769">
    <property type="protein sequence ID" value="ADB42221.1"/>
    <property type="molecule type" value="Genomic_DNA"/>
</dbReference>
<dbReference type="STRING" id="504472.Slin_6262"/>
<dbReference type="KEGG" id="sli:Slin_6262"/>
<dbReference type="AlphaFoldDB" id="D2QTT9"/>
<reference evidence="1 2" key="1">
    <citation type="journal article" date="2010" name="Stand. Genomic Sci.">
        <title>Complete genome sequence of Spirosoma linguale type strain (1).</title>
        <authorList>
            <person name="Lail K."/>
            <person name="Sikorski J."/>
            <person name="Saunders E."/>
            <person name="Lapidus A."/>
            <person name="Glavina Del Rio T."/>
            <person name="Copeland A."/>
            <person name="Tice H."/>
            <person name="Cheng J.-F."/>
            <person name="Lucas S."/>
            <person name="Nolan M."/>
            <person name="Bruce D."/>
            <person name="Goodwin L."/>
            <person name="Pitluck S."/>
            <person name="Ivanova N."/>
            <person name="Mavromatis K."/>
            <person name="Ovchinnikova G."/>
            <person name="Pati A."/>
            <person name="Chen A."/>
            <person name="Palaniappan K."/>
            <person name="Land M."/>
            <person name="Hauser L."/>
            <person name="Chang Y.-J."/>
            <person name="Jeffries C.D."/>
            <person name="Chain P."/>
            <person name="Brettin T."/>
            <person name="Detter J.C."/>
            <person name="Schuetze A."/>
            <person name="Rohde M."/>
            <person name="Tindall B.J."/>
            <person name="Goeker M."/>
            <person name="Bristow J."/>
            <person name="Eisen J.A."/>
            <person name="Markowitz V."/>
            <person name="Hugenholtz P."/>
            <person name="Kyrpides N.C."/>
            <person name="Klenk H.-P."/>
            <person name="Chen F."/>
        </authorList>
    </citation>
    <scope>NUCLEOTIDE SEQUENCE [LARGE SCALE GENOMIC DNA]</scope>
    <source>
        <strain evidence="2">ATCC 33905 / DSM 74 / LMG 10896 / Claus 1</strain>
    </source>
</reference>
<dbReference type="Proteomes" id="UP000002028">
    <property type="component" value="Chromosome"/>
</dbReference>
<evidence type="ECO:0000313" key="2">
    <source>
        <dbReference type="Proteomes" id="UP000002028"/>
    </source>
</evidence>
<evidence type="ECO:0000313" key="1">
    <source>
        <dbReference type="EMBL" id="ADB42221.1"/>
    </source>
</evidence>
<dbReference type="RefSeq" id="WP_012930705.1">
    <property type="nucleotide sequence ID" value="NC_013730.1"/>
</dbReference>
<proteinExistence type="predicted"/>